<gene>
    <name evidence="2" type="ORF">RDB_LOCUS22127</name>
</gene>
<organism evidence="2 3">
    <name type="scientific">Rhizoctonia solani</name>
    <dbReference type="NCBI Taxonomy" id="456999"/>
    <lineage>
        <taxon>Eukaryota</taxon>
        <taxon>Fungi</taxon>
        <taxon>Dikarya</taxon>
        <taxon>Basidiomycota</taxon>
        <taxon>Agaricomycotina</taxon>
        <taxon>Agaricomycetes</taxon>
        <taxon>Cantharellales</taxon>
        <taxon>Ceratobasidiaceae</taxon>
        <taxon>Rhizoctonia</taxon>
    </lineage>
</organism>
<accession>A0A8H2WFY4</accession>
<protein>
    <submittedName>
        <fullName evidence="2">Uncharacterized protein</fullName>
    </submittedName>
</protein>
<sequence>MPTIQFDHDVYACSPSPSISASLHVKHTMDINGASQQPVELQSPSLSLLRAMSLGADLGIELTCLFEGAIVPSARVQTFSLIPTILTTLRESTRGAVSLHQADSRGEGDEVLRYFIMLQHGSETSVAPRRCLRYLELTLSLSGRIHEFAQGLHAFNLHSVLQNPSLPLQLCFDDLLSQLTAHLTFCYPSWFGEHAKTLRKNTEYLDSILTSLSRIFDRSADYGLKQQAKSNQLRLLENVRSRLQNQAELSNSTGSSIEDPVAVAEESANGLAHSINQDMCCIWLRLQPSEKQGNLSTLVPDTDELEIHEDLSEFLIEDENSCGDPMIEIVTDSDEEFNLPWEYCSPNPTQTILDTESPGSSGSGSIHSSKSQHR</sequence>
<evidence type="ECO:0000256" key="1">
    <source>
        <dbReference type="SAM" id="MobiDB-lite"/>
    </source>
</evidence>
<proteinExistence type="predicted"/>
<feature type="region of interest" description="Disordered" evidence="1">
    <location>
        <begin position="346"/>
        <end position="374"/>
    </location>
</feature>
<dbReference type="EMBL" id="CAJMWR010000423">
    <property type="protein sequence ID" value="CAE6376218.1"/>
    <property type="molecule type" value="Genomic_DNA"/>
</dbReference>
<feature type="compositionally biased region" description="Low complexity" evidence="1">
    <location>
        <begin position="357"/>
        <end position="374"/>
    </location>
</feature>
<name>A0A8H2WFY4_9AGAM</name>
<reference evidence="2" key="1">
    <citation type="submission" date="2021-01" db="EMBL/GenBank/DDBJ databases">
        <authorList>
            <person name="Kaushik A."/>
        </authorList>
    </citation>
    <scope>NUCLEOTIDE SEQUENCE</scope>
    <source>
        <strain evidence="2">AG1-1A</strain>
    </source>
</reference>
<evidence type="ECO:0000313" key="2">
    <source>
        <dbReference type="EMBL" id="CAE6376218.1"/>
    </source>
</evidence>
<dbReference type="Proteomes" id="UP000663840">
    <property type="component" value="Unassembled WGS sequence"/>
</dbReference>
<comment type="caution">
    <text evidence="2">The sequence shown here is derived from an EMBL/GenBank/DDBJ whole genome shotgun (WGS) entry which is preliminary data.</text>
</comment>
<dbReference type="AlphaFoldDB" id="A0A8H2WFY4"/>
<evidence type="ECO:0000313" key="3">
    <source>
        <dbReference type="Proteomes" id="UP000663840"/>
    </source>
</evidence>